<reference evidence="7" key="1">
    <citation type="submission" date="2016-06" db="UniProtKB">
        <authorList>
            <consortium name="WormBaseParasite"/>
        </authorList>
    </citation>
    <scope>IDENTIFICATION</scope>
</reference>
<dbReference type="PANTHER" id="PTHR23055">
    <property type="entry name" value="CALCIUM BINDING PROTEINS"/>
    <property type="match status" value="1"/>
</dbReference>
<dbReference type="SUPFAM" id="SSF47473">
    <property type="entry name" value="EF-hand"/>
    <property type="match status" value="1"/>
</dbReference>
<keyword evidence="6" id="KW-1185">Reference proteome</keyword>
<dbReference type="Pfam" id="PF13499">
    <property type="entry name" value="EF-hand_7"/>
    <property type="match status" value="1"/>
</dbReference>
<dbReference type="PROSITE" id="PS50222">
    <property type="entry name" value="EF_HAND_2"/>
    <property type="match status" value="1"/>
</dbReference>
<evidence type="ECO:0000256" key="1">
    <source>
        <dbReference type="ARBA" id="ARBA00022723"/>
    </source>
</evidence>
<dbReference type="OrthoDB" id="191686at2759"/>
<dbReference type="GO" id="GO:0005509">
    <property type="term" value="F:calcium ion binding"/>
    <property type="evidence" value="ECO:0007669"/>
    <property type="project" value="InterPro"/>
</dbReference>
<evidence type="ECO:0000256" key="3">
    <source>
        <dbReference type="ARBA" id="ARBA00022837"/>
    </source>
</evidence>
<dbReference type="Proteomes" id="UP000272942">
    <property type="component" value="Unassembled WGS sequence"/>
</dbReference>
<dbReference type="CDD" id="cd00051">
    <property type="entry name" value="EFh"/>
    <property type="match status" value="1"/>
</dbReference>
<proteinExistence type="predicted"/>
<organism evidence="7">
    <name type="scientific">Echinostoma caproni</name>
    <dbReference type="NCBI Taxonomy" id="27848"/>
    <lineage>
        <taxon>Eukaryota</taxon>
        <taxon>Metazoa</taxon>
        <taxon>Spiralia</taxon>
        <taxon>Lophotrochozoa</taxon>
        <taxon>Platyhelminthes</taxon>
        <taxon>Trematoda</taxon>
        <taxon>Digenea</taxon>
        <taxon>Plagiorchiida</taxon>
        <taxon>Echinostomata</taxon>
        <taxon>Echinostomatoidea</taxon>
        <taxon>Echinostomatidae</taxon>
        <taxon>Echinostoma</taxon>
    </lineage>
</organism>
<dbReference type="InterPro" id="IPR028846">
    <property type="entry name" value="Recoverin"/>
</dbReference>
<evidence type="ECO:0000313" key="6">
    <source>
        <dbReference type="Proteomes" id="UP000272942"/>
    </source>
</evidence>
<evidence type="ECO:0000313" key="7">
    <source>
        <dbReference type="WBParaSite" id="ECPE_0000336901-mRNA-1"/>
    </source>
</evidence>
<dbReference type="WBParaSite" id="ECPE_0000336901-mRNA-1">
    <property type="protein sequence ID" value="ECPE_0000336901-mRNA-1"/>
    <property type="gene ID" value="ECPE_0000336901"/>
</dbReference>
<name>A0A183A8T1_9TREM</name>
<evidence type="ECO:0000256" key="2">
    <source>
        <dbReference type="ARBA" id="ARBA00022737"/>
    </source>
</evidence>
<keyword evidence="3" id="KW-0106">Calcium</keyword>
<accession>A0A183A8T1</accession>
<dbReference type="Gene3D" id="1.10.238.10">
    <property type="entry name" value="EF-hand"/>
    <property type="match status" value="1"/>
</dbReference>
<evidence type="ECO:0000313" key="5">
    <source>
        <dbReference type="EMBL" id="VDP69293.1"/>
    </source>
</evidence>
<feature type="domain" description="EF-hand" evidence="4">
    <location>
        <begin position="15"/>
        <end position="50"/>
    </location>
</feature>
<sequence>MKQFIQSLSALTHGTQTDKLSWAFRLYDINGDGMVTRGEMLKVVNAIYDLLGRNTEPPIEENTTSDHVERVFRSINLDYAMGSETRVNTPGVAVLPLGNPPNWLRC</sequence>
<evidence type="ECO:0000259" key="4">
    <source>
        <dbReference type="PROSITE" id="PS50222"/>
    </source>
</evidence>
<gene>
    <name evidence="5" type="ORF">ECPE_LOCUS3366</name>
</gene>
<dbReference type="PRINTS" id="PR00450">
    <property type="entry name" value="RECOVERIN"/>
</dbReference>
<dbReference type="AlphaFoldDB" id="A0A183A8T1"/>
<keyword evidence="1" id="KW-0479">Metal-binding</keyword>
<dbReference type="InterPro" id="IPR018247">
    <property type="entry name" value="EF_Hand_1_Ca_BS"/>
</dbReference>
<dbReference type="PANTHER" id="PTHR23055:SF167">
    <property type="entry name" value="EF-HAND DOMAIN-CONTAINING PROTEIN"/>
    <property type="match status" value="1"/>
</dbReference>
<dbReference type="InterPro" id="IPR002048">
    <property type="entry name" value="EF_hand_dom"/>
</dbReference>
<reference evidence="5 6" key="2">
    <citation type="submission" date="2018-11" db="EMBL/GenBank/DDBJ databases">
        <authorList>
            <consortium name="Pathogen Informatics"/>
        </authorList>
    </citation>
    <scope>NUCLEOTIDE SEQUENCE [LARGE SCALE GENOMIC DNA]</scope>
    <source>
        <strain evidence="5 6">Egypt</strain>
    </source>
</reference>
<dbReference type="PROSITE" id="PS00018">
    <property type="entry name" value="EF_HAND_1"/>
    <property type="match status" value="1"/>
</dbReference>
<dbReference type="SMART" id="SM00054">
    <property type="entry name" value="EFh"/>
    <property type="match status" value="1"/>
</dbReference>
<dbReference type="EMBL" id="UZAN01040332">
    <property type="protein sequence ID" value="VDP69293.1"/>
    <property type="molecule type" value="Genomic_DNA"/>
</dbReference>
<keyword evidence="2" id="KW-0677">Repeat</keyword>
<dbReference type="InterPro" id="IPR011992">
    <property type="entry name" value="EF-hand-dom_pair"/>
</dbReference>
<protein>
    <submittedName>
        <fullName evidence="7">EF-hand domain-containing protein</fullName>
    </submittedName>
</protein>